<dbReference type="NCBIfam" id="TIGR04131">
    <property type="entry name" value="Bac_Flav_CTERM"/>
    <property type="match status" value="1"/>
</dbReference>
<feature type="domain" description="PKD" evidence="1">
    <location>
        <begin position="743"/>
        <end position="807"/>
    </location>
</feature>
<dbReference type="InterPro" id="IPR013783">
    <property type="entry name" value="Ig-like_fold"/>
</dbReference>
<dbReference type="InterPro" id="IPR035986">
    <property type="entry name" value="PKD_dom_sf"/>
</dbReference>
<dbReference type="EMBL" id="BAABJI010000001">
    <property type="protein sequence ID" value="GAA4908965.1"/>
    <property type="molecule type" value="Genomic_DNA"/>
</dbReference>
<keyword evidence="3" id="KW-1185">Reference proteome</keyword>
<dbReference type="InterPro" id="IPR026341">
    <property type="entry name" value="T9SS_type_B"/>
</dbReference>
<dbReference type="Pfam" id="PF13585">
    <property type="entry name" value="CHU_C"/>
    <property type="match status" value="1"/>
</dbReference>
<reference evidence="3" key="1">
    <citation type="journal article" date="2019" name="Int. J. Syst. Evol. Microbiol.">
        <title>The Global Catalogue of Microorganisms (GCM) 10K type strain sequencing project: providing services to taxonomists for standard genome sequencing and annotation.</title>
        <authorList>
            <consortium name="The Broad Institute Genomics Platform"/>
            <consortium name="The Broad Institute Genome Sequencing Center for Infectious Disease"/>
            <person name="Wu L."/>
            <person name="Ma J."/>
        </authorList>
    </citation>
    <scope>NUCLEOTIDE SEQUENCE [LARGE SCALE GENOMIC DNA]</scope>
    <source>
        <strain evidence="3">JCM 18283</strain>
    </source>
</reference>
<gene>
    <name evidence="2" type="ORF">GCM10023313_09960</name>
</gene>
<sequence length="1158" mass="124821">MLCTLTAGAQSYTTSRGTKFWVAYTEHISATSTRASDSRMVLYIACDVGTSGKVSIADGGFSTNFNVPANGVAEVEIPAYAQLIGTGTKLKGIYVEADKPVAVYAHIFALSVSGATLVLPVNTLGKDYYTINYTQKSNSLDNNQDEAVSYSQFAVIATDDNTTVEITPSQALRDGNAAGVPFSKKLKKGEVYQGQSETDLTGTRIRSISTNNDGCKKIAVFAGSTKLAIGCDRANYTSDNVIQQVYPTASWGKSYITVPLRGRAYDIFRVVLSEQNTAITLNGTLMNPPAPGVNYIEFPSSRINVIKADKPVQVVQYAVTQTQTENCIPGNERLGDPEMIYLNPLEQTLDQVTLYSARNNNIQANTINVVVKTADVPTFKLDSQPYVNFTAVPGNIAYSYAQIAVSSGVHNLSAASGFNATAYGFGQYESYGYAAGANLDNLNERIVLTPPGGTGSFLAGCSNVDYHLQLALPYPTNSIKWVLHDSTEVTQNNPAYTTASVNGGTVYYYRLPNVVNYRPGDYLVKAIVNPQQVDDCGSTRDIEFSFNISDPPVARFAVQNVCLKNEMLFADSSRARGSAIKTWHWDFGDGSDSYEQSPTHLYVASGTYNVKLTITNNNGCTDERLKSVTVYPLPVADFTYANRLCSAGDMVRLNGTSPALADIAEWQFDFGDGTPPVSFTDNKPYHQYATGGTFIVTLRVRSKSTGCYSDPVSHTLTVNTAPVINFAVPEVCVADMAVFENNTLLADGTDGQITYSWNFGDPASGSANTSSAKNGAHHYTRAGLYQVKLTAAASNGCLVTKTAEIVVSGDTFSGGVLVENQANLCVAEPVAFVNNARVNQGEIIKVDWYFDVINKPGEKLTLTRANMPADGRVSHLYDPFSFPASKTFKVRMVVYSGLNCSEQYETDITVYAQPNINISSSSGFVLCEDSAPVQFTANANGINGTGTFSGQGVNQSGNFIAADAGPGIHTLTYTFQSDRGCPAIKTFDITVSRLPVVTVPAVVNVFNGRGKQPGLSATGEALTYKWLPSEGLSRDDVLNPEITLNNDMTYRLTVTSGACSVVSMVKVEVHRQLTIPNTFTPNGDGINDTWNIDLLQSFPDCVITIVNRNGARVFSSTGYTAAWNGTMNGSILPAGTYYYTIDLKDGSKPYSGYLMLLR</sequence>
<feature type="domain" description="PKD" evidence="1">
    <location>
        <begin position="666"/>
        <end position="700"/>
    </location>
</feature>
<dbReference type="SMART" id="SM00089">
    <property type="entry name" value="PKD"/>
    <property type="match status" value="3"/>
</dbReference>
<proteinExistence type="predicted"/>
<organism evidence="2 3">
    <name type="scientific">Mucilaginibacter defluvii</name>
    <dbReference type="NCBI Taxonomy" id="1196019"/>
    <lineage>
        <taxon>Bacteria</taxon>
        <taxon>Pseudomonadati</taxon>
        <taxon>Bacteroidota</taxon>
        <taxon>Sphingobacteriia</taxon>
        <taxon>Sphingobacteriales</taxon>
        <taxon>Sphingobacteriaceae</taxon>
        <taxon>Mucilaginibacter</taxon>
    </lineage>
</organism>
<dbReference type="SUPFAM" id="SSF49299">
    <property type="entry name" value="PKD domain"/>
    <property type="match status" value="3"/>
</dbReference>
<dbReference type="InterPro" id="IPR022409">
    <property type="entry name" value="PKD/Chitinase_dom"/>
</dbReference>
<dbReference type="PANTHER" id="PTHR46534:SF1">
    <property type="entry name" value="IGGFC-BINDING PROTEIN N-TERMINAL DOMAIN-CONTAINING PROTEIN"/>
    <property type="match status" value="1"/>
</dbReference>
<dbReference type="InterPro" id="IPR000601">
    <property type="entry name" value="PKD_dom"/>
</dbReference>
<evidence type="ECO:0000313" key="2">
    <source>
        <dbReference type="EMBL" id="GAA4908965.1"/>
    </source>
</evidence>
<dbReference type="Pfam" id="PF17517">
    <property type="entry name" value="IgGFc_binding"/>
    <property type="match status" value="1"/>
</dbReference>
<comment type="caution">
    <text evidence="2">The sequence shown here is derived from an EMBL/GenBank/DDBJ whole genome shotgun (WGS) entry which is preliminary data.</text>
</comment>
<dbReference type="InterPro" id="IPR035234">
    <property type="entry name" value="IgGFc-bd_N"/>
</dbReference>
<protein>
    <recommendedName>
        <fullName evidence="1">PKD domain-containing protein</fullName>
    </recommendedName>
</protein>
<dbReference type="PROSITE" id="PS50093">
    <property type="entry name" value="PKD"/>
    <property type="match status" value="3"/>
</dbReference>
<dbReference type="Gene3D" id="2.60.40.10">
    <property type="entry name" value="Immunoglobulins"/>
    <property type="match status" value="3"/>
</dbReference>
<feature type="domain" description="PKD" evidence="1">
    <location>
        <begin position="572"/>
        <end position="630"/>
    </location>
</feature>
<dbReference type="Pfam" id="PF18911">
    <property type="entry name" value="PKD_4"/>
    <property type="match status" value="3"/>
</dbReference>
<evidence type="ECO:0000259" key="1">
    <source>
        <dbReference type="PROSITE" id="PS50093"/>
    </source>
</evidence>
<dbReference type="PANTHER" id="PTHR46534">
    <property type="entry name" value="IGGFC_BINDING DOMAIN-CONTAINING PROTEIN"/>
    <property type="match status" value="1"/>
</dbReference>
<accession>A0ABP9FML7</accession>
<dbReference type="CDD" id="cd00146">
    <property type="entry name" value="PKD"/>
    <property type="match status" value="3"/>
</dbReference>
<evidence type="ECO:0000313" key="3">
    <source>
        <dbReference type="Proteomes" id="UP001501436"/>
    </source>
</evidence>
<name>A0ABP9FML7_9SPHI</name>
<dbReference type="Proteomes" id="UP001501436">
    <property type="component" value="Unassembled WGS sequence"/>
</dbReference>